<evidence type="ECO:0000313" key="2">
    <source>
        <dbReference type="Proteomes" id="UP001058074"/>
    </source>
</evidence>
<keyword evidence="2" id="KW-1185">Reference proteome</keyword>
<name>A0ACB5R893_9CLOT</name>
<reference evidence="1" key="1">
    <citation type="journal article" date="2025" name="Int. J. Syst. Evol. Microbiol.">
        <title>Inconstantimicrobium mannanitabidum sp. nov., a novel member of the family Clostridiaceae isolated from anoxic soil under the treatment of reductive soil disinfestation.</title>
        <authorList>
            <person name="Ueki A."/>
            <person name="Tonouchi A."/>
            <person name="Honma S."/>
            <person name="Kaku N."/>
            <person name="Ueki K."/>
        </authorList>
    </citation>
    <scope>NUCLEOTIDE SEQUENCE</scope>
    <source>
        <strain evidence="1">TW13</strain>
    </source>
</reference>
<dbReference type="Proteomes" id="UP001058074">
    <property type="component" value="Unassembled WGS sequence"/>
</dbReference>
<gene>
    <name evidence="1" type="ORF">rsdtw13_06720</name>
</gene>
<protein>
    <submittedName>
        <fullName evidence="1">Uncharacterized protein</fullName>
    </submittedName>
</protein>
<sequence>MRSKSHKKLTWLTLLMFCFTFFNNVLLTTAKADETSTKAVQSDAVAVLAGDFLESNGMGANWDPANYKGQLKEFKNGIYEEAFSLKAGEYQYKIAMNGKWDENYAGKNTKDGNTVLKLTQATKVYFRLDLKKGAVYDSINTPDQFKTKAILAGGIDNLLDKGQVWNPGDDNFKLDYIGGGFYKKTFPIKESAQANDYNLEYKVSYNGAWNNGEGQANVSVKVPKGTKEITILSNYLNGIVTDSITNPEILNTASLIGTVRGDKDTWNEKSADFDMYSLDSTKFMYTKMLKAGSYEYKTVLNHSWNNPVPANGNASLKLDADKNVVFIADLKTQKVIDSVNNPDDVKVALGLKAPVVTVKSPIINESGSITFNYKAPEAKNVYLAGNMTNWADGKKLMTKNADGVWSITLRVGDKAQKLQYKFIVDDNWVTDPCNTATADGNSALDFPEYTGRIVTLPGSIQTAIGSTAWSPADKNVQFTYTGNGNYKLDLKNVKAGQYEYKVAMNYKWDPENYGLNGVLAGANIPITIPNTTDVTFLYNDDSHQVTSSLNYKVLDIVLFDGTKQLCKLTDEKLTGVYSGKADLAAGTYTNLSLEVKDENKNSKKVSLEKLVVDKDKTITFSYDPTTEITFNDNSNIKLDTNAIKYNSRSEEYKKPYGATPVGTPISFSIKTNKDEATQVKIILGTKTGTLVKDLSKNGSYPDGSDRWTITYTPNEIGTYSYYFVLSNGADVKAYGDDDGYFGEGKAANIGEVKNYEFNVQTKNFKTPDWLKNGVIYQIFPDRFFNGDKNNDYLQKYARGTDEYEFPSDWYRLPEDPQLENDPSYKNYPQASKGDGVWSNDMYGGDLKGIEQKVQYLKSLGVTILYLNPIGQSISNHRYDTTDYSKVDPLLGNMDDFVSLANSAKKNGMHIILDGVYNHVSDDSIYFDRYGKYMAKGKPIGAYQYWSRVYDLMNQKGLKQQEAEKIVTADLQSKGITDLHYKDWFVVSNKWLDKDSSGKELPKAQQRYDYEGWWGYDSMPVIQALNGSEYQVKSWANEVIDGKDAISRQWLRKGSSGWRLDVANEVSDETWRAFRTAVKSEGDNAIIGEIWTDASKYILGDMYDSVMNYRFRGALINYVKGTQDDNKTVASAKDSMNELEKMREQYPREALEAMMNLVDSHDTQRVISALDGVKKSEKGFPTEASKEAKQKMRLIPFIQMTYVGAPTIYYGDEIGMVGCDDPDNRRAFTWGVGDKDLVQWYAKLAAIRKAYSSLRNGDVLPSEIQADYADDVMAYVRKDSDSQVLVASNRQNKQIQVQLSTPGIADGTKLTNILNTKEVYTVQDGKVTVSIPAVGGVILVNTVKSISVNYSALADAYDGNKVAVRETPVSSKNIIASIDKAKDGDTVVISTMNEGISKDVLQKLVDSKKKLNIVIKRGNVTLTVKDVAGLKAALEATGMYDLQLVFNGNVLDPNTIKNLNANIVAQVSFSTNLKDGKLGTDVDVQVPVDSKYNGKTLFVYYVDNSGKFTLVSKENVKDSMLTFTVNHFSGYVVSDKEIVINPNNNQNNNQNNNGKTPNQQNTGTKDNNGGTSGGNTSNGTLVKTGSPISTTSIIILALLLTSAGAVLVVRSRRRVRDAK</sequence>
<comment type="caution">
    <text evidence="1">The sequence shown here is derived from an EMBL/GenBank/DDBJ whole genome shotgun (WGS) entry which is preliminary data.</text>
</comment>
<dbReference type="EMBL" id="BROD01000001">
    <property type="protein sequence ID" value="GKX65414.1"/>
    <property type="molecule type" value="Genomic_DNA"/>
</dbReference>
<organism evidence="1 2">
    <name type="scientific">Inconstantimicrobium mannanitabidum</name>
    <dbReference type="NCBI Taxonomy" id="1604901"/>
    <lineage>
        <taxon>Bacteria</taxon>
        <taxon>Bacillati</taxon>
        <taxon>Bacillota</taxon>
        <taxon>Clostridia</taxon>
        <taxon>Eubacteriales</taxon>
        <taxon>Clostridiaceae</taxon>
        <taxon>Inconstantimicrobium</taxon>
    </lineage>
</organism>
<accession>A0ACB5R893</accession>
<proteinExistence type="predicted"/>
<evidence type="ECO:0000313" key="1">
    <source>
        <dbReference type="EMBL" id="GKX65414.1"/>
    </source>
</evidence>